<evidence type="ECO:0000313" key="2">
    <source>
        <dbReference type="EMBL" id="MBP3984816.1"/>
    </source>
</evidence>
<dbReference type="EMBL" id="JAGKTC010000002">
    <property type="protein sequence ID" value="MBP3984816.1"/>
    <property type="molecule type" value="Genomic_DNA"/>
</dbReference>
<dbReference type="AlphaFoldDB" id="A0A940X3V6"/>
<evidence type="ECO:0000256" key="1">
    <source>
        <dbReference type="SAM" id="SignalP"/>
    </source>
</evidence>
<name>A0A940X3V6_9GAMM</name>
<proteinExistence type="predicted"/>
<reference evidence="2" key="1">
    <citation type="journal article" date="2016" name="Int. J. Syst. Evol. Microbiol.">
        <title>Pseudoxanthomonas helianthi sp. nov., isolated from roots of Jerusalem artichoke (Helianthus tuberosus).</title>
        <authorList>
            <person name="Kittiwongwattana C."/>
            <person name="Thawai C."/>
        </authorList>
    </citation>
    <scope>NUCLEOTIDE SEQUENCE</scope>
    <source>
        <strain evidence="2">110414</strain>
    </source>
</reference>
<feature type="chain" id="PRO_5037198421" evidence="1">
    <location>
        <begin position="19"/>
        <end position="166"/>
    </location>
</feature>
<keyword evidence="1" id="KW-0732">Signal</keyword>
<protein>
    <submittedName>
        <fullName evidence="2">Uncharacterized protein</fullName>
    </submittedName>
</protein>
<reference evidence="2" key="2">
    <citation type="submission" date="2021-03" db="EMBL/GenBank/DDBJ databases">
        <authorList>
            <person name="Cao W."/>
        </authorList>
    </citation>
    <scope>NUCLEOTIDE SEQUENCE</scope>
    <source>
        <strain evidence="2">110414</strain>
    </source>
</reference>
<comment type="caution">
    <text evidence="2">The sequence shown here is derived from an EMBL/GenBank/DDBJ whole genome shotgun (WGS) entry which is preliminary data.</text>
</comment>
<dbReference type="RefSeq" id="WP_210536670.1">
    <property type="nucleotide sequence ID" value="NZ_JAGKTC010000002.1"/>
</dbReference>
<dbReference type="Proteomes" id="UP000673447">
    <property type="component" value="Unassembled WGS sequence"/>
</dbReference>
<keyword evidence="3" id="KW-1185">Reference proteome</keyword>
<sequence>MKTIARLMLAACLVLPFAACKKHEEAKPVEAAPLTAPKTADDAEWKKYLQDVVTRNMGNITNSPFVYYLPAKGATESDDEYQGKYNRQLEQASNAMARGIVAGNLIAFASPDSARMADLVVASFQGVQPDAMKGVRVLFIGAPADNERVKAVVAPTGVDYVFIEAK</sequence>
<organism evidence="2 3">
    <name type="scientific">Pseudoxanthomonas helianthi</name>
    <dbReference type="NCBI Taxonomy" id="1453541"/>
    <lineage>
        <taxon>Bacteria</taxon>
        <taxon>Pseudomonadati</taxon>
        <taxon>Pseudomonadota</taxon>
        <taxon>Gammaproteobacteria</taxon>
        <taxon>Lysobacterales</taxon>
        <taxon>Lysobacteraceae</taxon>
        <taxon>Pseudoxanthomonas</taxon>
    </lineage>
</organism>
<gene>
    <name evidence="2" type="ORF">J5837_10370</name>
</gene>
<accession>A0A940X3V6</accession>
<feature type="signal peptide" evidence="1">
    <location>
        <begin position="1"/>
        <end position="18"/>
    </location>
</feature>
<evidence type="ECO:0000313" key="3">
    <source>
        <dbReference type="Proteomes" id="UP000673447"/>
    </source>
</evidence>